<evidence type="ECO:0000313" key="1">
    <source>
        <dbReference type="Proteomes" id="UP000036681"/>
    </source>
</evidence>
<keyword evidence="1" id="KW-1185">Reference proteome</keyword>
<dbReference type="Proteomes" id="UP000036681">
    <property type="component" value="Unplaced"/>
</dbReference>
<proteinExistence type="predicted"/>
<reference evidence="2" key="1">
    <citation type="submission" date="2017-02" db="UniProtKB">
        <authorList>
            <consortium name="WormBaseParasite"/>
        </authorList>
    </citation>
    <scope>IDENTIFICATION</scope>
</reference>
<sequence length="217" mass="24758">MLLGEVKHFWEKVVSFCREISKLIEYTLDSSCNALIAILLEQVENATVRSKFRLKDRVRHDIYQVALACVAYALSVRHLTDAYSAFSSEFLMPQMDAISRYPLVANSEIELAQAREQFKELNVACSKEIDRVVKTNRATCKRRSILELDFGLDLHLSDISADLDEFLTPIAQFKARSSNKKSSSPDEGKSSNVFDRFRSSFTKKQIHIVLTVDEDIL</sequence>
<protein>
    <submittedName>
        <fullName evidence="2">RB_A domain-containing protein</fullName>
    </submittedName>
</protein>
<dbReference type="AlphaFoldDB" id="A0A0M3HFU5"/>
<name>A0A0M3HFU5_ASCLU</name>
<organism evidence="1 2">
    <name type="scientific">Ascaris lumbricoides</name>
    <name type="common">Giant roundworm</name>
    <dbReference type="NCBI Taxonomy" id="6252"/>
    <lineage>
        <taxon>Eukaryota</taxon>
        <taxon>Metazoa</taxon>
        <taxon>Ecdysozoa</taxon>
        <taxon>Nematoda</taxon>
        <taxon>Chromadorea</taxon>
        <taxon>Rhabditida</taxon>
        <taxon>Spirurina</taxon>
        <taxon>Ascaridomorpha</taxon>
        <taxon>Ascaridoidea</taxon>
        <taxon>Ascarididae</taxon>
        <taxon>Ascaris</taxon>
    </lineage>
</organism>
<dbReference type="WBParaSite" id="ALUE_0000039001-mRNA-1">
    <property type="protein sequence ID" value="ALUE_0000039001-mRNA-1"/>
    <property type="gene ID" value="ALUE_0000039001"/>
</dbReference>
<evidence type="ECO:0000313" key="2">
    <source>
        <dbReference type="WBParaSite" id="ALUE_0000039001-mRNA-1"/>
    </source>
</evidence>
<accession>A0A0M3HFU5</accession>